<dbReference type="EC" id="1.1.1.100" evidence="2"/>
<evidence type="ECO:0000256" key="1">
    <source>
        <dbReference type="ARBA" id="ARBA00006484"/>
    </source>
</evidence>
<dbReference type="PRINTS" id="PR00081">
    <property type="entry name" value="GDHRDH"/>
</dbReference>
<reference evidence="5" key="1">
    <citation type="submission" date="2021-01" db="EMBL/GenBank/DDBJ databases">
        <authorList>
            <person name="Corre E."/>
            <person name="Pelletier E."/>
            <person name="Niang G."/>
            <person name="Scheremetjew M."/>
            <person name="Finn R."/>
            <person name="Kale V."/>
            <person name="Holt S."/>
            <person name="Cochrane G."/>
            <person name="Meng A."/>
            <person name="Brown T."/>
            <person name="Cohen L."/>
        </authorList>
    </citation>
    <scope>NUCLEOTIDE SEQUENCE</scope>
    <source>
        <strain evidence="5">RCC1537</strain>
    </source>
</reference>
<evidence type="ECO:0000256" key="3">
    <source>
        <dbReference type="ARBA" id="ARBA00023002"/>
    </source>
</evidence>
<dbReference type="Gene3D" id="3.40.50.720">
    <property type="entry name" value="NAD(P)-binding Rossmann-like Domain"/>
    <property type="match status" value="1"/>
</dbReference>
<dbReference type="InterPro" id="IPR050259">
    <property type="entry name" value="SDR"/>
</dbReference>
<protein>
    <recommendedName>
        <fullName evidence="2">3-oxoacyl-[acyl-carrier-protein] reductase</fullName>
        <ecNumber evidence="2">1.1.1.100</ecNumber>
    </recommendedName>
</protein>
<evidence type="ECO:0000313" key="5">
    <source>
        <dbReference type="EMBL" id="CAD8268557.1"/>
    </source>
</evidence>
<sequence length="261" mass="27636">MFAANLPDSKLAGIEGLHGKVALVTGGTGAIGSAVCRYLADDGLRVAVVDLNAALCEELARTLSGGPHIGVAMNVAEADAVRTGHAEIVAKLGEVDVLVNVAGILSNNKLLATTQEEWRQIHAVNLDGPFTLSQSVVPGMRRKQWGRIVNIISYAWKSGGMTSGTAYSSSKAGLVGLTFTVARETAADGITCNGIAPAYVMSKMVTEQLSEEQRQDRLRAIPVRRFCQPEEIAHAVRFLVSPLASFVTGEIVDLNGGFQFD</sequence>
<dbReference type="PANTHER" id="PTHR42879:SF2">
    <property type="entry name" value="3-OXOACYL-[ACYL-CARRIER-PROTEIN] REDUCTASE FABG"/>
    <property type="match status" value="1"/>
</dbReference>
<comment type="similarity">
    <text evidence="1">Belongs to the short-chain dehydrogenases/reductases (SDR) family.</text>
</comment>
<organism evidence="5">
    <name type="scientific">Diacronema lutheri</name>
    <name type="common">Unicellular marine alga</name>
    <name type="synonym">Monochrysis lutheri</name>
    <dbReference type="NCBI Taxonomy" id="2081491"/>
    <lineage>
        <taxon>Eukaryota</taxon>
        <taxon>Haptista</taxon>
        <taxon>Haptophyta</taxon>
        <taxon>Pavlovophyceae</taxon>
        <taxon>Pavlovales</taxon>
        <taxon>Pavlovaceae</taxon>
        <taxon>Diacronema</taxon>
    </lineage>
</organism>
<dbReference type="InterPro" id="IPR036291">
    <property type="entry name" value="NAD(P)-bd_dom_sf"/>
</dbReference>
<name>A0A7R9UKA2_DIALT</name>
<proteinExistence type="inferred from homology"/>
<dbReference type="EMBL" id="HBEB01004439">
    <property type="protein sequence ID" value="CAD8268557.1"/>
    <property type="molecule type" value="Transcribed_RNA"/>
</dbReference>
<keyword evidence="3" id="KW-0560">Oxidoreductase</keyword>
<accession>A0A7R9UKA2</accession>
<dbReference type="PRINTS" id="PR00080">
    <property type="entry name" value="SDRFAMILY"/>
</dbReference>
<dbReference type="SUPFAM" id="SSF51735">
    <property type="entry name" value="NAD(P)-binding Rossmann-fold domains"/>
    <property type="match status" value="1"/>
</dbReference>
<dbReference type="FunFam" id="3.40.50.720:FF:000173">
    <property type="entry name" value="3-oxoacyl-[acyl-carrier protein] reductase"/>
    <property type="match status" value="1"/>
</dbReference>
<evidence type="ECO:0000256" key="4">
    <source>
        <dbReference type="ARBA" id="ARBA00048508"/>
    </source>
</evidence>
<dbReference type="GO" id="GO:0004316">
    <property type="term" value="F:3-oxoacyl-[acyl-carrier-protein] reductase (NADPH) activity"/>
    <property type="evidence" value="ECO:0007669"/>
    <property type="project" value="UniProtKB-EC"/>
</dbReference>
<dbReference type="AlphaFoldDB" id="A0A7R9UKA2"/>
<dbReference type="Pfam" id="PF13561">
    <property type="entry name" value="adh_short_C2"/>
    <property type="match status" value="1"/>
</dbReference>
<evidence type="ECO:0000256" key="2">
    <source>
        <dbReference type="ARBA" id="ARBA00012948"/>
    </source>
</evidence>
<comment type="catalytic activity">
    <reaction evidence="4">
        <text>a (3R)-hydroxyacyl-[ACP] + NADP(+) = a 3-oxoacyl-[ACP] + NADPH + H(+)</text>
        <dbReference type="Rhea" id="RHEA:17397"/>
        <dbReference type="Rhea" id="RHEA-COMP:9916"/>
        <dbReference type="Rhea" id="RHEA-COMP:9945"/>
        <dbReference type="ChEBI" id="CHEBI:15378"/>
        <dbReference type="ChEBI" id="CHEBI:57783"/>
        <dbReference type="ChEBI" id="CHEBI:58349"/>
        <dbReference type="ChEBI" id="CHEBI:78776"/>
        <dbReference type="ChEBI" id="CHEBI:78827"/>
        <dbReference type="EC" id="1.1.1.100"/>
    </reaction>
</comment>
<dbReference type="InterPro" id="IPR002347">
    <property type="entry name" value="SDR_fam"/>
</dbReference>
<gene>
    <name evidence="5" type="ORF">PLUT1463_LOCUS2871</name>
</gene>
<dbReference type="PANTHER" id="PTHR42879">
    <property type="entry name" value="3-OXOACYL-(ACYL-CARRIER-PROTEIN) REDUCTASE"/>
    <property type="match status" value="1"/>
</dbReference>